<dbReference type="EMBL" id="LCYA01000018">
    <property type="protein sequence ID" value="KWV89730.1"/>
    <property type="molecule type" value="Genomic_DNA"/>
</dbReference>
<sequence length="38" mass="4411">MPSKPPDTGPVIIIAIGWERMNSPRILPRWRTGNHWVM</sequence>
<name>A0A109LLS1_PSEFL</name>
<reference evidence="1 2" key="1">
    <citation type="submission" date="2015-05" db="EMBL/GenBank/DDBJ databases">
        <title>A genomic and transcriptomic approach to investigate the blue pigment phenotype in Pseudomonas fluorescens.</title>
        <authorList>
            <person name="Andreani N.A."/>
            <person name="Cardazzo B."/>
        </authorList>
    </citation>
    <scope>NUCLEOTIDE SEQUENCE [LARGE SCALE GENOMIC DNA]</scope>
    <source>
        <strain evidence="1 2">Ps_22</strain>
    </source>
</reference>
<dbReference type="Proteomes" id="UP000061348">
    <property type="component" value="Unassembled WGS sequence"/>
</dbReference>
<evidence type="ECO:0000313" key="2">
    <source>
        <dbReference type="Proteomes" id="UP000061348"/>
    </source>
</evidence>
<accession>A0A109LLS1</accession>
<proteinExistence type="predicted"/>
<protein>
    <submittedName>
        <fullName evidence="1">Uncharacterized protein</fullName>
    </submittedName>
</protein>
<evidence type="ECO:0000313" key="1">
    <source>
        <dbReference type="EMBL" id="KWV89730.1"/>
    </source>
</evidence>
<dbReference type="AlphaFoldDB" id="A0A109LLS1"/>
<gene>
    <name evidence="1" type="ORF">PFLmoz3_00567</name>
</gene>
<organism evidence="1 2">
    <name type="scientific">Pseudomonas fluorescens</name>
    <dbReference type="NCBI Taxonomy" id="294"/>
    <lineage>
        <taxon>Bacteria</taxon>
        <taxon>Pseudomonadati</taxon>
        <taxon>Pseudomonadota</taxon>
        <taxon>Gammaproteobacteria</taxon>
        <taxon>Pseudomonadales</taxon>
        <taxon>Pseudomonadaceae</taxon>
        <taxon>Pseudomonas</taxon>
    </lineage>
</organism>
<comment type="caution">
    <text evidence="1">The sequence shown here is derived from an EMBL/GenBank/DDBJ whole genome shotgun (WGS) entry which is preliminary data.</text>
</comment>